<dbReference type="CDD" id="cd00206">
    <property type="entry name" value="TFP_snake_toxin"/>
    <property type="match status" value="1"/>
</dbReference>
<evidence type="ECO:0000256" key="5">
    <source>
        <dbReference type="SAM" id="SignalP"/>
    </source>
</evidence>
<protein>
    <submittedName>
        <fullName evidence="6">Non-conventional three finger toxin isoform 5</fullName>
    </submittedName>
</protein>
<evidence type="ECO:0000256" key="3">
    <source>
        <dbReference type="ARBA" id="ARBA00022656"/>
    </source>
</evidence>
<dbReference type="InterPro" id="IPR003571">
    <property type="entry name" value="Snake_3FTx"/>
</dbReference>
<accession>D5J9P9</accession>
<dbReference type="GO" id="GO:0090729">
    <property type="term" value="F:toxin activity"/>
    <property type="evidence" value="ECO:0007669"/>
    <property type="project" value="UniProtKB-KW"/>
</dbReference>
<evidence type="ECO:0000256" key="2">
    <source>
        <dbReference type="ARBA" id="ARBA00022525"/>
    </source>
</evidence>
<proteinExistence type="evidence at transcript level"/>
<keyword evidence="2" id="KW-0964">Secreted</keyword>
<dbReference type="GO" id="GO:0005576">
    <property type="term" value="C:extracellular region"/>
    <property type="evidence" value="ECO:0007669"/>
    <property type="project" value="UniProtKB-SubCell"/>
</dbReference>
<dbReference type="InterPro" id="IPR045860">
    <property type="entry name" value="Snake_toxin-like_sf"/>
</dbReference>
<name>D5J9P9_9SAUR</name>
<dbReference type="InterPro" id="IPR054131">
    <property type="entry name" value="Toxin_cobra-type"/>
</dbReference>
<dbReference type="EMBL" id="GU190800">
    <property type="protein sequence ID" value="ADF50020.1"/>
    <property type="molecule type" value="mRNA"/>
</dbReference>
<dbReference type="Pfam" id="PF21947">
    <property type="entry name" value="Toxin_cobra-type"/>
    <property type="match status" value="1"/>
</dbReference>
<dbReference type="AlphaFoldDB" id="D5J9P9"/>
<dbReference type="PROSITE" id="PS00272">
    <property type="entry name" value="SNAKE_TOXIN"/>
    <property type="match status" value="1"/>
</dbReference>
<keyword evidence="3" id="KW-0800">Toxin</keyword>
<dbReference type="InterPro" id="IPR018354">
    <property type="entry name" value="Snake_toxin_con_site"/>
</dbReference>
<dbReference type="SUPFAM" id="SSF57302">
    <property type="entry name" value="Snake toxin-like"/>
    <property type="match status" value="1"/>
</dbReference>
<feature type="chain" id="PRO_5003073691" evidence="5">
    <location>
        <begin position="24"/>
        <end position="86"/>
    </location>
</feature>
<organism evidence="6">
    <name type="scientific">Bungarus flaviceps</name>
    <dbReference type="NCBI Taxonomy" id="8614"/>
    <lineage>
        <taxon>Eukaryota</taxon>
        <taxon>Metazoa</taxon>
        <taxon>Chordata</taxon>
        <taxon>Craniata</taxon>
        <taxon>Vertebrata</taxon>
        <taxon>Euteleostomi</taxon>
        <taxon>Lepidosauria</taxon>
        <taxon>Squamata</taxon>
        <taxon>Bifurcata</taxon>
        <taxon>Unidentata</taxon>
        <taxon>Episquamata</taxon>
        <taxon>Toxicofera</taxon>
        <taxon>Serpentes</taxon>
        <taxon>Colubroidea</taxon>
        <taxon>Elapidae</taxon>
        <taxon>Bungarinae</taxon>
        <taxon>Bungarus</taxon>
    </lineage>
</organism>
<comment type="subcellular location">
    <subcellularLocation>
        <location evidence="1">Secreted</location>
    </subcellularLocation>
</comment>
<sequence length="86" mass="9679">MKSLLLTLVVVTIVCLDLGYTLTCLICPEKYCQKVHTCQDAEKICFKRFYEGKQLGKKFPRGCAATCPEAKPHEIVECCSTDKCNK</sequence>
<evidence type="ECO:0000313" key="6">
    <source>
        <dbReference type="EMBL" id="ADF50020.1"/>
    </source>
</evidence>
<dbReference type="Gene3D" id="2.10.60.10">
    <property type="entry name" value="CD59"/>
    <property type="match status" value="1"/>
</dbReference>
<dbReference type="FunFam" id="2.10.60.10:FF:000024">
    <property type="entry name" value="Cytotoxin 1"/>
    <property type="match status" value="1"/>
</dbReference>
<keyword evidence="5" id="KW-0732">Signal</keyword>
<reference evidence="6" key="1">
    <citation type="journal article" date="2010" name="BMC Mol. Biol.">
        <title>Transcriptomic analysis of the venom gland of the red-headed krait (Bungarus flaviceps) using expressed sequence tags.</title>
        <authorList>
            <person name="Siang A.S."/>
            <person name="Doley R."/>
            <person name="Vonk F.J."/>
            <person name="Kini R.M."/>
        </authorList>
    </citation>
    <scope>NUCLEOTIDE SEQUENCE</scope>
</reference>
<evidence type="ECO:0000256" key="4">
    <source>
        <dbReference type="ARBA" id="ARBA00023157"/>
    </source>
</evidence>
<evidence type="ECO:0000256" key="1">
    <source>
        <dbReference type="ARBA" id="ARBA00004613"/>
    </source>
</evidence>
<keyword evidence="4" id="KW-1015">Disulfide bond</keyword>
<feature type="signal peptide" evidence="5">
    <location>
        <begin position="1"/>
        <end position="23"/>
    </location>
</feature>